<feature type="compositionally biased region" description="Polar residues" evidence="1">
    <location>
        <begin position="16"/>
        <end position="26"/>
    </location>
</feature>
<evidence type="ECO:0000256" key="1">
    <source>
        <dbReference type="SAM" id="MobiDB-lite"/>
    </source>
</evidence>
<feature type="non-terminal residue" evidence="2">
    <location>
        <position position="315"/>
    </location>
</feature>
<accession>A0AAJ0A2A6</accession>
<dbReference type="GeneID" id="85470830"/>
<proteinExistence type="predicted"/>
<dbReference type="Proteomes" id="UP001243989">
    <property type="component" value="Unassembled WGS sequence"/>
</dbReference>
<feature type="region of interest" description="Disordered" evidence="1">
    <location>
        <begin position="1"/>
        <end position="65"/>
    </location>
</feature>
<protein>
    <submittedName>
        <fullName evidence="2">Uncharacterized protein</fullName>
    </submittedName>
</protein>
<sequence length="315" mass="35629">MESSSEDQSIDEHQSVSENYSLNEYQSVDDDYSVGEDHSVDQYHSAEENHPAKETPPGEPQVQSHSFFKSPADILFGPFKNVVSRPLPPLPTDAEPNPTTNVEVLLQELLAQESIEDVEGLCEENPTLRKVFKDNMVQVLRKHIAPEAWADAICCVDRRLKHPGKTARRAFDEDYANGTVADWPPPPESIMGSIAGSARRTISYYLSAFAGAGIKMSKQPCTERGQWDLTGLCQLVMIIDKLLDRVSQAQKIYASFEEWEDSWQNRRTNDLPDAIWGDHIEILKPKFLARCNDNGTEDPNNMTYAWDRHTAYEQD</sequence>
<name>A0AAJ0A2A6_9PEZI</name>
<gene>
    <name evidence="2" type="ORF">BDP81DRAFT_337058</name>
</gene>
<dbReference type="AlphaFoldDB" id="A0AAJ0A2A6"/>
<comment type="caution">
    <text evidence="2">The sequence shown here is derived from an EMBL/GenBank/DDBJ whole genome shotgun (WGS) entry which is preliminary data.</text>
</comment>
<dbReference type="EMBL" id="JAHMHQ010000001">
    <property type="protein sequence ID" value="KAK1655160.1"/>
    <property type="molecule type" value="Genomic_DNA"/>
</dbReference>
<evidence type="ECO:0000313" key="2">
    <source>
        <dbReference type="EMBL" id="KAK1655160.1"/>
    </source>
</evidence>
<organism evidence="2 3">
    <name type="scientific">Colletotrichum phormii</name>
    <dbReference type="NCBI Taxonomy" id="359342"/>
    <lineage>
        <taxon>Eukaryota</taxon>
        <taxon>Fungi</taxon>
        <taxon>Dikarya</taxon>
        <taxon>Ascomycota</taxon>
        <taxon>Pezizomycotina</taxon>
        <taxon>Sordariomycetes</taxon>
        <taxon>Hypocreomycetidae</taxon>
        <taxon>Glomerellales</taxon>
        <taxon>Glomerellaceae</taxon>
        <taxon>Colletotrichum</taxon>
        <taxon>Colletotrichum acutatum species complex</taxon>
    </lineage>
</organism>
<keyword evidence="3" id="KW-1185">Reference proteome</keyword>
<evidence type="ECO:0000313" key="3">
    <source>
        <dbReference type="Proteomes" id="UP001243989"/>
    </source>
</evidence>
<feature type="compositionally biased region" description="Basic and acidic residues" evidence="1">
    <location>
        <begin position="35"/>
        <end position="53"/>
    </location>
</feature>
<dbReference type="RefSeq" id="XP_060451204.1">
    <property type="nucleotide sequence ID" value="XM_060585968.1"/>
</dbReference>
<reference evidence="2" key="1">
    <citation type="submission" date="2021-06" db="EMBL/GenBank/DDBJ databases">
        <title>Comparative genomics, transcriptomics and evolutionary studies reveal genomic signatures of adaptation to plant cell wall in hemibiotrophic fungi.</title>
        <authorList>
            <consortium name="DOE Joint Genome Institute"/>
            <person name="Baroncelli R."/>
            <person name="Diaz J.F."/>
            <person name="Benocci T."/>
            <person name="Peng M."/>
            <person name="Battaglia E."/>
            <person name="Haridas S."/>
            <person name="Andreopoulos W."/>
            <person name="Labutti K."/>
            <person name="Pangilinan J."/>
            <person name="Floch G.L."/>
            <person name="Makela M.R."/>
            <person name="Henrissat B."/>
            <person name="Grigoriev I.V."/>
            <person name="Crouch J.A."/>
            <person name="De Vries R.P."/>
            <person name="Sukno S.A."/>
            <person name="Thon M.R."/>
        </authorList>
    </citation>
    <scope>NUCLEOTIDE SEQUENCE</scope>
    <source>
        <strain evidence="2">CBS 102054</strain>
    </source>
</reference>